<feature type="region of interest" description="Disordered" evidence="2">
    <location>
        <begin position="273"/>
        <end position="296"/>
    </location>
</feature>
<dbReference type="Proteomes" id="UP000663859">
    <property type="component" value="Unassembled WGS sequence"/>
</dbReference>
<dbReference type="PANTHER" id="PTHR30272">
    <property type="entry name" value="3-HYDROXYACYL-[ACYL-CARRIER-PROTEIN] DEHYDRATASE"/>
    <property type="match status" value="1"/>
</dbReference>
<dbReference type="Pfam" id="PF00550">
    <property type="entry name" value="PP-binding"/>
    <property type="match status" value="1"/>
</dbReference>
<comment type="caution">
    <text evidence="4">The sequence shown here is derived from an EMBL/GenBank/DDBJ whole genome shotgun (WGS) entry which is preliminary data.</text>
</comment>
<dbReference type="Pfam" id="PF07977">
    <property type="entry name" value="FabA"/>
    <property type="match status" value="1"/>
</dbReference>
<sequence length="296" mass="32524">MADPLSEQELEQIRTSLKRCSPETVEAVLRFRQMGDLSGVPIAIRGILQRYLPPENKVDLSRADRNLRLVEDLGIDSLTMLEVVLTIEESLGIRVEDAELRNLRTLGDVDRFLEQKLSGAGAEGKGQRLSREEIALVLPQQPPFLFLDEALVEGERVEARYLLKGDEFFFEGHFKNRPLTPASIVFEAAGQAACLWLLQCGPGRVGRAIGGHELLFLSVEEAHFYRQTAPKALLEIQATLVRLRPPVAVFSAVVSAGGERVARMERLTLAFGESPGLGKDEGNEALGPQATDPSAS</sequence>
<dbReference type="PROSITE" id="PS50075">
    <property type="entry name" value="CARRIER"/>
    <property type="match status" value="1"/>
</dbReference>
<dbReference type="EMBL" id="CAJNOB010000001">
    <property type="protein sequence ID" value="CAF0689787.1"/>
    <property type="molecule type" value="Genomic_DNA"/>
</dbReference>
<keyword evidence="1" id="KW-0456">Lyase</keyword>
<evidence type="ECO:0000256" key="2">
    <source>
        <dbReference type="SAM" id="MobiDB-lite"/>
    </source>
</evidence>
<gene>
    <name evidence="4" type="ORF">MPNT_10367</name>
</gene>
<protein>
    <submittedName>
        <fullName evidence="4">3-hydroxyacyl-(Acyl-carrier-protein) dehydratase</fullName>
    </submittedName>
</protein>
<evidence type="ECO:0000256" key="1">
    <source>
        <dbReference type="ARBA" id="ARBA00023239"/>
    </source>
</evidence>
<reference evidence="4" key="1">
    <citation type="submission" date="2021-02" db="EMBL/GenBank/DDBJ databases">
        <authorList>
            <person name="Cremers G."/>
            <person name="Picone N."/>
        </authorList>
    </citation>
    <scope>NUCLEOTIDE SEQUENCE</scope>
    <source>
        <strain evidence="4">PQ17</strain>
    </source>
</reference>
<dbReference type="InterPro" id="IPR009081">
    <property type="entry name" value="PP-bd_ACP"/>
</dbReference>
<dbReference type="InterPro" id="IPR029069">
    <property type="entry name" value="HotDog_dom_sf"/>
</dbReference>
<evidence type="ECO:0000313" key="4">
    <source>
        <dbReference type="EMBL" id="CAF0689787.1"/>
    </source>
</evidence>
<evidence type="ECO:0000259" key="3">
    <source>
        <dbReference type="PROSITE" id="PS50075"/>
    </source>
</evidence>
<dbReference type="PANTHER" id="PTHR30272:SF1">
    <property type="entry name" value="3-HYDROXYACYL-[ACYL-CARRIER-PROTEIN] DEHYDRATASE"/>
    <property type="match status" value="1"/>
</dbReference>
<dbReference type="SUPFAM" id="SSF54637">
    <property type="entry name" value="Thioesterase/thiol ester dehydrase-isomerase"/>
    <property type="match status" value="1"/>
</dbReference>
<name>A0A8J2BMK6_9BACT</name>
<dbReference type="SUPFAM" id="SSF47336">
    <property type="entry name" value="ACP-like"/>
    <property type="match status" value="1"/>
</dbReference>
<dbReference type="AlphaFoldDB" id="A0A8J2BMK6"/>
<dbReference type="Gene3D" id="3.10.129.10">
    <property type="entry name" value="Hotdog Thioesterase"/>
    <property type="match status" value="1"/>
</dbReference>
<keyword evidence="5" id="KW-1185">Reference proteome</keyword>
<dbReference type="RefSeq" id="WP_174581792.1">
    <property type="nucleotide sequence ID" value="NZ_CAJNOB010000001.1"/>
</dbReference>
<feature type="domain" description="Carrier" evidence="3">
    <location>
        <begin position="35"/>
        <end position="117"/>
    </location>
</feature>
<organism evidence="4 5">
    <name type="scientific">Candidatus Methylacidithermus pantelleriae</name>
    <dbReference type="NCBI Taxonomy" id="2744239"/>
    <lineage>
        <taxon>Bacteria</taxon>
        <taxon>Pseudomonadati</taxon>
        <taxon>Verrucomicrobiota</taxon>
        <taxon>Methylacidiphilae</taxon>
        <taxon>Methylacidiphilales</taxon>
        <taxon>Methylacidiphilaceae</taxon>
        <taxon>Candidatus Methylacidithermus</taxon>
    </lineage>
</organism>
<proteinExistence type="predicted"/>
<dbReference type="InterPro" id="IPR013114">
    <property type="entry name" value="FabA_FabZ"/>
</dbReference>
<evidence type="ECO:0000313" key="5">
    <source>
        <dbReference type="Proteomes" id="UP000663859"/>
    </source>
</evidence>
<accession>A0A8J2BMK6</accession>
<dbReference type="InterPro" id="IPR036736">
    <property type="entry name" value="ACP-like_sf"/>
</dbReference>
<dbReference type="Gene3D" id="1.10.1200.10">
    <property type="entry name" value="ACP-like"/>
    <property type="match status" value="1"/>
</dbReference>
<dbReference type="GO" id="GO:0016829">
    <property type="term" value="F:lyase activity"/>
    <property type="evidence" value="ECO:0007669"/>
    <property type="project" value="UniProtKB-KW"/>
</dbReference>